<gene>
    <name evidence="2" type="ORF">CLW00_102388</name>
</gene>
<dbReference type="InterPro" id="IPR002938">
    <property type="entry name" value="FAD-bd"/>
</dbReference>
<evidence type="ECO:0000313" key="2">
    <source>
        <dbReference type="EMBL" id="PRY89912.1"/>
    </source>
</evidence>
<evidence type="ECO:0000259" key="1">
    <source>
        <dbReference type="Pfam" id="PF01494"/>
    </source>
</evidence>
<organism evidence="2 3">
    <name type="scientific">Mongoliibacter ruber</name>
    <dbReference type="NCBI Taxonomy" id="1750599"/>
    <lineage>
        <taxon>Bacteria</taxon>
        <taxon>Pseudomonadati</taxon>
        <taxon>Bacteroidota</taxon>
        <taxon>Cytophagia</taxon>
        <taxon>Cytophagales</taxon>
        <taxon>Cyclobacteriaceae</taxon>
        <taxon>Mongoliibacter</taxon>
    </lineage>
</organism>
<reference evidence="2 3" key="1">
    <citation type="submission" date="2018-03" db="EMBL/GenBank/DDBJ databases">
        <title>Genomic Encyclopedia of Archaeal and Bacterial Type Strains, Phase II (KMG-II): from individual species to whole genera.</title>
        <authorList>
            <person name="Goeker M."/>
        </authorList>
    </citation>
    <scope>NUCLEOTIDE SEQUENCE [LARGE SCALE GENOMIC DNA]</scope>
    <source>
        <strain evidence="2 3">DSM 27929</strain>
    </source>
</reference>
<dbReference type="InterPro" id="IPR050407">
    <property type="entry name" value="Geranylgeranyl_reductase"/>
</dbReference>
<feature type="domain" description="FAD-binding" evidence="1">
    <location>
        <begin position="4"/>
        <end position="169"/>
    </location>
</feature>
<keyword evidence="3" id="KW-1185">Reference proteome</keyword>
<comment type="caution">
    <text evidence="2">The sequence shown here is derived from an EMBL/GenBank/DDBJ whole genome shotgun (WGS) entry which is preliminary data.</text>
</comment>
<dbReference type="GO" id="GO:0071949">
    <property type="term" value="F:FAD binding"/>
    <property type="evidence" value="ECO:0007669"/>
    <property type="project" value="InterPro"/>
</dbReference>
<dbReference type="OrthoDB" id="1142316at2"/>
<dbReference type="Gene3D" id="3.50.50.60">
    <property type="entry name" value="FAD/NAD(P)-binding domain"/>
    <property type="match status" value="1"/>
</dbReference>
<dbReference type="RefSeq" id="WP_106132582.1">
    <property type="nucleotide sequence ID" value="NZ_PVTR01000002.1"/>
</dbReference>
<dbReference type="PANTHER" id="PTHR42685:SF22">
    <property type="entry name" value="CONDITIONED MEDIUM FACTOR RECEPTOR 1"/>
    <property type="match status" value="1"/>
</dbReference>
<name>A0A2T0WT87_9BACT</name>
<dbReference type="AlphaFoldDB" id="A0A2T0WT87"/>
<dbReference type="Proteomes" id="UP000238157">
    <property type="component" value="Unassembled WGS sequence"/>
</dbReference>
<dbReference type="InterPro" id="IPR036188">
    <property type="entry name" value="FAD/NAD-bd_sf"/>
</dbReference>
<evidence type="ECO:0000313" key="3">
    <source>
        <dbReference type="Proteomes" id="UP000238157"/>
    </source>
</evidence>
<dbReference type="EMBL" id="PVTR01000002">
    <property type="protein sequence ID" value="PRY89912.1"/>
    <property type="molecule type" value="Genomic_DNA"/>
</dbReference>
<sequence length="372" mass="42158">MKNYEIIVIGGGLGGLTAAHQLAKAGREVLVIEKKAYPFHRVCGEYISNEVQDFLKLEGLFPDHLNPTAITQFELGSIKGNLAKMPLDLGGFGISRYTLDEFIYTKCQKVGAEFMLQVQVEEVQYHKEADRFEVLLSDGKKLSCKFLIGAFGKRSKIDKHLERDFMQQRSPFIGVKYHIKTEFDADKVALYNFEGGYCGINQIEEGKFNLCYLGNSKQLKKYGSISSLEENILCKNPQLNSLFKNSDFLFEKPEVINEISFEPKPLIENHIMMIGDAAGLITPLCGNGMAMAIHSGKILSECILTFSERKEIESQYLSEWNRNFKSRLWVGRKVQWLFGSNAFSEMTVSLIKNSKFLANQIMKRTHGEKISP</sequence>
<dbReference type="SUPFAM" id="SSF51905">
    <property type="entry name" value="FAD/NAD(P)-binding domain"/>
    <property type="match status" value="1"/>
</dbReference>
<dbReference type="PRINTS" id="PR00420">
    <property type="entry name" value="RNGMNOXGNASE"/>
</dbReference>
<dbReference type="Pfam" id="PF01494">
    <property type="entry name" value="FAD_binding_3"/>
    <property type="match status" value="1"/>
</dbReference>
<proteinExistence type="predicted"/>
<accession>A0A2T0WT87</accession>
<dbReference type="PANTHER" id="PTHR42685">
    <property type="entry name" value="GERANYLGERANYL DIPHOSPHATE REDUCTASE"/>
    <property type="match status" value="1"/>
</dbReference>
<protein>
    <submittedName>
        <fullName evidence="2">Flavin-dependent dehydrogenase</fullName>
    </submittedName>
</protein>